<protein>
    <recommendedName>
        <fullName evidence="2">Phosphoribosyltransferase domain-containing protein</fullName>
    </recommendedName>
</protein>
<dbReference type="InterPro" id="IPR029057">
    <property type="entry name" value="PRTase-like"/>
</dbReference>
<organism evidence="3 4">
    <name type="scientific">Candidatus Terrybacteria bacterium CG10_big_fil_rev_8_21_14_0_10_41_10</name>
    <dbReference type="NCBI Taxonomy" id="1975026"/>
    <lineage>
        <taxon>Bacteria</taxon>
        <taxon>Candidatus Terryibacteriota</taxon>
    </lineage>
</organism>
<dbReference type="CDD" id="cd06223">
    <property type="entry name" value="PRTases_typeI"/>
    <property type="match status" value="1"/>
</dbReference>
<accession>A0A2M8LAU5</accession>
<dbReference type="AlphaFoldDB" id="A0A2M8LAU5"/>
<comment type="caution">
    <text evidence="3">The sequence shown here is derived from an EMBL/GenBank/DDBJ whole genome shotgun (WGS) entry which is preliminary data.</text>
</comment>
<dbReference type="PANTHER" id="PTHR47505:SF1">
    <property type="entry name" value="DNA UTILIZATION PROTEIN YHGH"/>
    <property type="match status" value="1"/>
</dbReference>
<dbReference type="Gene3D" id="3.40.50.2020">
    <property type="match status" value="1"/>
</dbReference>
<dbReference type="InterPro" id="IPR000836">
    <property type="entry name" value="PRTase_dom"/>
</dbReference>
<gene>
    <name evidence="3" type="ORF">COV02_00845</name>
</gene>
<evidence type="ECO:0000259" key="2">
    <source>
        <dbReference type="Pfam" id="PF00156"/>
    </source>
</evidence>
<name>A0A2M8LAU5_9BACT</name>
<sequence>MLKDYKIFKDFFRALLEFIFPQKCAGCGIEKVALCLACLKGVEMPDVAEANGIYAASNYRDRTVKNVIRLLKYKKGHCLAKPLAELIKERCLPKIMETYPKLNMKDFITIPIPLSAGKLRERGFNQAAEMAKLLPLPTNNKILFKIKETPSQVSVKDRDKRLKNIEGSFITKNVDTLKGKNIIIIDDVFTTGATIKEAKKTLKAGGAKKVLAIVLARG</sequence>
<evidence type="ECO:0000313" key="4">
    <source>
        <dbReference type="Proteomes" id="UP000230959"/>
    </source>
</evidence>
<reference evidence="4" key="1">
    <citation type="submission" date="2017-09" db="EMBL/GenBank/DDBJ databases">
        <title>Depth-based differentiation of microbial function through sediment-hosted aquifers and enrichment of novel symbionts in the deep terrestrial subsurface.</title>
        <authorList>
            <person name="Probst A.J."/>
            <person name="Ladd B."/>
            <person name="Jarett J.K."/>
            <person name="Geller-Mcgrath D.E."/>
            <person name="Sieber C.M.K."/>
            <person name="Emerson J.B."/>
            <person name="Anantharaman K."/>
            <person name="Thomas B.C."/>
            <person name="Malmstrom R."/>
            <person name="Stieglmeier M."/>
            <person name="Klingl A."/>
            <person name="Woyke T."/>
            <person name="Ryan C.M."/>
            <person name="Banfield J.F."/>
        </authorList>
    </citation>
    <scope>NUCLEOTIDE SEQUENCE [LARGE SCALE GENOMIC DNA]</scope>
</reference>
<dbReference type="PANTHER" id="PTHR47505">
    <property type="entry name" value="DNA UTILIZATION PROTEIN YHGH"/>
    <property type="match status" value="1"/>
</dbReference>
<feature type="domain" description="Phosphoribosyltransferase" evidence="2">
    <location>
        <begin position="161"/>
        <end position="217"/>
    </location>
</feature>
<evidence type="ECO:0000313" key="3">
    <source>
        <dbReference type="EMBL" id="PJE73746.1"/>
    </source>
</evidence>
<dbReference type="EMBL" id="PFER01000014">
    <property type="protein sequence ID" value="PJE73746.1"/>
    <property type="molecule type" value="Genomic_DNA"/>
</dbReference>
<evidence type="ECO:0000256" key="1">
    <source>
        <dbReference type="ARBA" id="ARBA00008007"/>
    </source>
</evidence>
<dbReference type="Proteomes" id="UP000230959">
    <property type="component" value="Unassembled WGS sequence"/>
</dbReference>
<dbReference type="SUPFAM" id="SSF53271">
    <property type="entry name" value="PRTase-like"/>
    <property type="match status" value="1"/>
</dbReference>
<dbReference type="Pfam" id="PF00156">
    <property type="entry name" value="Pribosyltran"/>
    <property type="match status" value="1"/>
</dbReference>
<comment type="similarity">
    <text evidence="1">Belongs to the ComF/GntX family.</text>
</comment>
<proteinExistence type="inferred from homology"/>
<dbReference type="InterPro" id="IPR051910">
    <property type="entry name" value="ComF/GntX_DNA_util-trans"/>
</dbReference>